<dbReference type="InterPro" id="IPR058163">
    <property type="entry name" value="LysR-type_TF_proteobact-type"/>
</dbReference>
<keyword evidence="7" id="KW-1185">Reference proteome</keyword>
<dbReference type="PANTHER" id="PTHR30537:SF79">
    <property type="entry name" value="TRANSCRIPTIONAL REGULATOR-RELATED"/>
    <property type="match status" value="1"/>
</dbReference>
<dbReference type="NCBIfam" id="NF008352">
    <property type="entry name" value="PRK11139.1"/>
    <property type="match status" value="1"/>
</dbReference>
<dbReference type="PROSITE" id="PS50931">
    <property type="entry name" value="HTH_LYSR"/>
    <property type="match status" value="1"/>
</dbReference>
<keyword evidence="2" id="KW-0805">Transcription regulation</keyword>
<gene>
    <name evidence="6" type="primary">gcvA_3</name>
    <name evidence="6" type="ORF">DSM104440_00903</name>
</gene>
<evidence type="ECO:0000313" key="7">
    <source>
        <dbReference type="Proteomes" id="UP000503096"/>
    </source>
</evidence>
<evidence type="ECO:0000256" key="3">
    <source>
        <dbReference type="ARBA" id="ARBA00023125"/>
    </source>
</evidence>
<dbReference type="InParanoid" id="A0A6M4H3U1"/>
<name>A0A6M4H3U1_9PROT</name>
<sequence length="297" mass="33257">MPQRLPPLATLRPFEAAARLESFSRAAEELHLTHGAVSHQVRALEEHLGTPLFHRHGKRVSLTTAGRAFAERIRGALGEIAQAADQMRGARRTNRLTVSVLPSFASRWLMPRLIRFMDAQPQIEINVMATNALANFAVDDVDIAIRFGKGPWPPLMSEKILEDECFPVASPKMNRGRLPKTAKELLGVRLIREDRDYWVEWFEAAGMPIEGKLGGPAFNDASHSIQAAIRGEGVALTRRSLVGEDIERGALVQLFPLTIKTGEFYSLVWPKELDDDPKVKAFRDWVKSELKNHKSGR</sequence>
<dbReference type="GO" id="GO:0003700">
    <property type="term" value="F:DNA-binding transcription factor activity"/>
    <property type="evidence" value="ECO:0007669"/>
    <property type="project" value="InterPro"/>
</dbReference>
<dbReference type="FunFam" id="1.10.10.10:FF:000038">
    <property type="entry name" value="Glycine cleavage system transcriptional activator"/>
    <property type="match status" value="1"/>
</dbReference>
<evidence type="ECO:0000256" key="2">
    <source>
        <dbReference type="ARBA" id="ARBA00023015"/>
    </source>
</evidence>
<dbReference type="AlphaFoldDB" id="A0A6M4H3U1"/>
<dbReference type="Pfam" id="PF00126">
    <property type="entry name" value="HTH_1"/>
    <property type="match status" value="1"/>
</dbReference>
<dbReference type="PANTHER" id="PTHR30537">
    <property type="entry name" value="HTH-TYPE TRANSCRIPTIONAL REGULATOR"/>
    <property type="match status" value="1"/>
</dbReference>
<dbReference type="InterPro" id="IPR000847">
    <property type="entry name" value="LysR_HTH_N"/>
</dbReference>
<proteinExistence type="inferred from homology"/>
<dbReference type="KEGG" id="upl:DSM104440_00903"/>
<dbReference type="InterPro" id="IPR036388">
    <property type="entry name" value="WH-like_DNA-bd_sf"/>
</dbReference>
<evidence type="ECO:0000256" key="4">
    <source>
        <dbReference type="ARBA" id="ARBA00023163"/>
    </source>
</evidence>
<protein>
    <submittedName>
        <fullName evidence="6">Glycine cleavage system transcriptional activator</fullName>
    </submittedName>
</protein>
<dbReference type="Proteomes" id="UP000503096">
    <property type="component" value="Chromosome"/>
</dbReference>
<dbReference type="PRINTS" id="PR00039">
    <property type="entry name" value="HTHLYSR"/>
</dbReference>
<dbReference type="GO" id="GO:0006351">
    <property type="term" value="P:DNA-templated transcription"/>
    <property type="evidence" value="ECO:0007669"/>
    <property type="project" value="TreeGrafter"/>
</dbReference>
<organism evidence="6 7">
    <name type="scientific">Usitatibacter palustris</name>
    <dbReference type="NCBI Taxonomy" id="2732487"/>
    <lineage>
        <taxon>Bacteria</taxon>
        <taxon>Pseudomonadati</taxon>
        <taxon>Pseudomonadota</taxon>
        <taxon>Betaproteobacteria</taxon>
        <taxon>Nitrosomonadales</taxon>
        <taxon>Usitatibacteraceae</taxon>
        <taxon>Usitatibacter</taxon>
    </lineage>
</organism>
<dbReference type="SUPFAM" id="SSF53850">
    <property type="entry name" value="Periplasmic binding protein-like II"/>
    <property type="match status" value="1"/>
</dbReference>
<comment type="similarity">
    <text evidence="1">Belongs to the LysR transcriptional regulatory family.</text>
</comment>
<dbReference type="GO" id="GO:0043565">
    <property type="term" value="F:sequence-specific DNA binding"/>
    <property type="evidence" value="ECO:0007669"/>
    <property type="project" value="TreeGrafter"/>
</dbReference>
<evidence type="ECO:0000259" key="5">
    <source>
        <dbReference type="PROSITE" id="PS50931"/>
    </source>
</evidence>
<dbReference type="SUPFAM" id="SSF46785">
    <property type="entry name" value="Winged helix' DNA-binding domain"/>
    <property type="match status" value="1"/>
</dbReference>
<dbReference type="Gene3D" id="3.40.190.10">
    <property type="entry name" value="Periplasmic binding protein-like II"/>
    <property type="match status" value="2"/>
</dbReference>
<keyword evidence="4" id="KW-0804">Transcription</keyword>
<evidence type="ECO:0000313" key="6">
    <source>
        <dbReference type="EMBL" id="QJR14110.1"/>
    </source>
</evidence>
<dbReference type="Pfam" id="PF03466">
    <property type="entry name" value="LysR_substrate"/>
    <property type="match status" value="1"/>
</dbReference>
<dbReference type="Gene3D" id="1.10.10.10">
    <property type="entry name" value="Winged helix-like DNA-binding domain superfamily/Winged helix DNA-binding domain"/>
    <property type="match status" value="1"/>
</dbReference>
<dbReference type="InterPro" id="IPR036390">
    <property type="entry name" value="WH_DNA-bd_sf"/>
</dbReference>
<accession>A0A6M4H3U1</accession>
<dbReference type="InterPro" id="IPR005119">
    <property type="entry name" value="LysR_subst-bd"/>
</dbReference>
<dbReference type="RefSeq" id="WP_171160898.1">
    <property type="nucleotide sequence ID" value="NZ_CP053073.1"/>
</dbReference>
<feature type="domain" description="HTH lysR-type" evidence="5">
    <location>
        <begin position="6"/>
        <end position="63"/>
    </location>
</feature>
<reference evidence="6 7" key="1">
    <citation type="submission" date="2020-04" db="EMBL/GenBank/DDBJ databases">
        <title>Usitatibacter rugosus gen. nov., sp. nov. and Usitatibacter palustris sp. nov., novel members of Usitatibacteraceae fam. nov. within the order Nitrosomonadales isolated from soil.</title>
        <authorList>
            <person name="Huber K.J."/>
            <person name="Neumann-Schaal M."/>
            <person name="Geppert A."/>
            <person name="Luckner M."/>
            <person name="Wanner G."/>
            <person name="Overmann J."/>
        </authorList>
    </citation>
    <scope>NUCLEOTIDE SEQUENCE [LARGE SCALE GENOMIC DNA]</scope>
    <source>
        <strain evidence="6 7">Swamp67</strain>
    </source>
</reference>
<keyword evidence="3" id="KW-0238">DNA-binding</keyword>
<dbReference type="CDD" id="cd08432">
    <property type="entry name" value="PBP2_GcdR_TrpI_HvrB_AmpR_like"/>
    <property type="match status" value="1"/>
</dbReference>
<evidence type="ECO:0000256" key="1">
    <source>
        <dbReference type="ARBA" id="ARBA00009437"/>
    </source>
</evidence>
<dbReference type="EMBL" id="CP053073">
    <property type="protein sequence ID" value="QJR14110.1"/>
    <property type="molecule type" value="Genomic_DNA"/>
</dbReference>